<keyword evidence="6" id="KW-0539">Nucleus</keyword>
<protein>
    <submittedName>
        <fullName evidence="7">Uncharacterized protein</fullName>
    </submittedName>
</protein>
<dbReference type="AlphaFoldDB" id="F2TWZ8"/>
<dbReference type="STRING" id="946362.F2TWZ8"/>
<gene>
    <name evidence="7" type="ORF">PTSG_00616</name>
</gene>
<dbReference type="InterPro" id="IPR019364">
    <property type="entry name" value="Mediatior_Med8_fun/met"/>
</dbReference>
<dbReference type="Proteomes" id="UP000007799">
    <property type="component" value="Unassembled WGS sequence"/>
</dbReference>
<evidence type="ECO:0000256" key="2">
    <source>
        <dbReference type="ARBA" id="ARBA00005716"/>
    </source>
</evidence>
<dbReference type="GO" id="GO:0003712">
    <property type="term" value="F:transcription coregulator activity"/>
    <property type="evidence" value="ECO:0007669"/>
    <property type="project" value="InterPro"/>
</dbReference>
<keyword evidence="8" id="KW-1185">Reference proteome</keyword>
<reference evidence="7" key="1">
    <citation type="submission" date="2009-08" db="EMBL/GenBank/DDBJ databases">
        <title>Annotation of Salpingoeca rosetta.</title>
        <authorList>
            <consortium name="The Broad Institute Genome Sequencing Platform"/>
            <person name="Russ C."/>
            <person name="Cuomo C."/>
            <person name="Burger G."/>
            <person name="Gray M.W."/>
            <person name="Holland P.W.H."/>
            <person name="King N."/>
            <person name="Lang F.B.F."/>
            <person name="Roger A.J."/>
            <person name="Ruiz-Trillo I."/>
            <person name="Young S.K."/>
            <person name="Zeng Q."/>
            <person name="Gargeya S."/>
            <person name="Alvarado L."/>
            <person name="Berlin A."/>
            <person name="Chapman S.B."/>
            <person name="Chen Z."/>
            <person name="Freedman E."/>
            <person name="Gellesch M."/>
            <person name="Goldberg J."/>
            <person name="Griggs A."/>
            <person name="Gujja S."/>
            <person name="Heilman E."/>
            <person name="Heiman D."/>
            <person name="Howarth C."/>
            <person name="Mehta T."/>
            <person name="Neiman D."/>
            <person name="Pearson M."/>
            <person name="Roberts A."/>
            <person name="Saif S."/>
            <person name="Shea T."/>
            <person name="Shenoy N."/>
            <person name="Sisk P."/>
            <person name="Stolte C."/>
            <person name="Sykes S."/>
            <person name="White J."/>
            <person name="Yandava C."/>
            <person name="Haas B."/>
            <person name="Nusbaum C."/>
            <person name="Birren B."/>
        </authorList>
    </citation>
    <scope>NUCLEOTIDE SEQUENCE [LARGE SCALE GENOMIC DNA]</scope>
    <source>
        <strain evidence="7">ATCC 50818</strain>
    </source>
</reference>
<dbReference type="RefSeq" id="XP_004998083.1">
    <property type="nucleotide sequence ID" value="XM_004998026.1"/>
</dbReference>
<evidence type="ECO:0000256" key="5">
    <source>
        <dbReference type="ARBA" id="ARBA00023163"/>
    </source>
</evidence>
<dbReference type="PANTHER" id="PTHR13074">
    <property type="entry name" value="MEDIATOR OF RNA POLYMERASE II TRANSCRIPTION SUBUNIT 8"/>
    <property type="match status" value="1"/>
</dbReference>
<name>F2TWZ8_SALR5</name>
<dbReference type="Pfam" id="PF10232">
    <property type="entry name" value="Med8"/>
    <property type="match status" value="1"/>
</dbReference>
<dbReference type="KEGG" id="sre:PTSG_00616"/>
<organism evidence="8">
    <name type="scientific">Salpingoeca rosetta (strain ATCC 50818 / BSB-021)</name>
    <dbReference type="NCBI Taxonomy" id="946362"/>
    <lineage>
        <taxon>Eukaryota</taxon>
        <taxon>Choanoflagellata</taxon>
        <taxon>Craspedida</taxon>
        <taxon>Salpingoecidae</taxon>
        <taxon>Salpingoeca</taxon>
    </lineage>
</organism>
<dbReference type="InParanoid" id="F2TWZ8"/>
<dbReference type="FunCoup" id="F2TWZ8">
    <property type="interactions" value="1329"/>
</dbReference>
<proteinExistence type="inferred from homology"/>
<keyword evidence="3" id="KW-0805">Transcription regulation</keyword>
<dbReference type="GO" id="GO:0016592">
    <property type="term" value="C:mediator complex"/>
    <property type="evidence" value="ECO:0007669"/>
    <property type="project" value="InterPro"/>
</dbReference>
<sequence>MGDSGVLRLTLDALLSKATAIQDELYKMRSTLKTSSPSCTLPLVVLVPGQIEVLMMSLRRREHPDLHNRVLVPKAMSTELDEHLQSVTSGVVSSFTHDKAPVLLRTKADPELEAELEDAYEESAEAAETGREKVPPAEALSALDHTCSRVLDFLNSQKKEVELRVRR</sequence>
<evidence type="ECO:0000256" key="6">
    <source>
        <dbReference type="ARBA" id="ARBA00023242"/>
    </source>
</evidence>
<dbReference type="GO" id="GO:0000978">
    <property type="term" value="F:RNA polymerase II cis-regulatory region sequence-specific DNA binding"/>
    <property type="evidence" value="ECO:0007669"/>
    <property type="project" value="TreeGrafter"/>
</dbReference>
<accession>F2TWZ8</accession>
<dbReference type="GeneID" id="16078679"/>
<evidence type="ECO:0000256" key="3">
    <source>
        <dbReference type="ARBA" id="ARBA00023015"/>
    </source>
</evidence>
<evidence type="ECO:0000256" key="4">
    <source>
        <dbReference type="ARBA" id="ARBA00023159"/>
    </source>
</evidence>
<dbReference type="GO" id="GO:0006357">
    <property type="term" value="P:regulation of transcription by RNA polymerase II"/>
    <property type="evidence" value="ECO:0007669"/>
    <property type="project" value="InterPro"/>
</dbReference>
<evidence type="ECO:0000313" key="8">
    <source>
        <dbReference type="Proteomes" id="UP000007799"/>
    </source>
</evidence>
<keyword evidence="5" id="KW-0804">Transcription</keyword>
<dbReference type="PANTHER" id="PTHR13074:SF9">
    <property type="entry name" value="MEDIATOR OF RNA POLYMERASE II TRANSCRIPTION SUBUNIT 8"/>
    <property type="match status" value="1"/>
</dbReference>
<dbReference type="GO" id="GO:0070847">
    <property type="term" value="C:core mediator complex"/>
    <property type="evidence" value="ECO:0007669"/>
    <property type="project" value="TreeGrafter"/>
</dbReference>
<comment type="similarity">
    <text evidence="2">Belongs to the Mediator complex subunit 8 family.</text>
</comment>
<dbReference type="EMBL" id="GL832956">
    <property type="protein sequence ID" value="EGD75907.1"/>
    <property type="molecule type" value="Genomic_DNA"/>
</dbReference>
<keyword evidence="4" id="KW-0010">Activator</keyword>
<comment type="subcellular location">
    <subcellularLocation>
        <location evidence="1">Nucleus</location>
    </subcellularLocation>
</comment>
<evidence type="ECO:0000313" key="7">
    <source>
        <dbReference type="EMBL" id="EGD75907.1"/>
    </source>
</evidence>
<evidence type="ECO:0000256" key="1">
    <source>
        <dbReference type="ARBA" id="ARBA00004123"/>
    </source>
</evidence>